<evidence type="ECO:0000313" key="2">
    <source>
        <dbReference type="EMBL" id="SVC32547.1"/>
    </source>
</evidence>
<organism evidence="2">
    <name type="scientific">marine metagenome</name>
    <dbReference type="NCBI Taxonomy" id="408172"/>
    <lineage>
        <taxon>unclassified sequences</taxon>
        <taxon>metagenomes</taxon>
        <taxon>ecological metagenomes</taxon>
    </lineage>
</organism>
<reference evidence="2" key="1">
    <citation type="submission" date="2018-05" db="EMBL/GenBank/DDBJ databases">
        <authorList>
            <person name="Lanie J.A."/>
            <person name="Ng W.-L."/>
            <person name="Kazmierczak K.M."/>
            <person name="Andrzejewski T.M."/>
            <person name="Davidsen T.M."/>
            <person name="Wayne K.J."/>
            <person name="Tettelin H."/>
            <person name="Glass J.I."/>
            <person name="Rusch D."/>
            <person name="Podicherti R."/>
            <person name="Tsui H.-C.T."/>
            <person name="Winkler M.E."/>
        </authorList>
    </citation>
    <scope>NUCLEOTIDE SEQUENCE</scope>
</reference>
<sequence length="46" mass="5282">MNADIIYNSITMKLNPQGAIKRYFHIASLLISMSSKAVVLIYYYII</sequence>
<feature type="transmembrane region" description="Helical" evidence="1">
    <location>
        <begin position="23"/>
        <end position="45"/>
    </location>
</feature>
<keyword evidence="1" id="KW-1133">Transmembrane helix</keyword>
<keyword evidence="1" id="KW-0472">Membrane</keyword>
<protein>
    <submittedName>
        <fullName evidence="2">Uncharacterized protein</fullName>
    </submittedName>
</protein>
<accession>A0A382LBS0</accession>
<dbReference type="AlphaFoldDB" id="A0A382LBS0"/>
<gene>
    <name evidence="2" type="ORF">METZ01_LOCUS285401</name>
</gene>
<dbReference type="EMBL" id="UINC01085212">
    <property type="protein sequence ID" value="SVC32547.1"/>
    <property type="molecule type" value="Genomic_DNA"/>
</dbReference>
<name>A0A382LBS0_9ZZZZ</name>
<keyword evidence="1" id="KW-0812">Transmembrane</keyword>
<proteinExistence type="predicted"/>
<evidence type="ECO:0000256" key="1">
    <source>
        <dbReference type="SAM" id="Phobius"/>
    </source>
</evidence>